<protein>
    <submittedName>
        <fullName evidence="3">Uncharacterized protein</fullName>
    </submittedName>
</protein>
<dbReference type="Proteomes" id="UP001183390">
    <property type="component" value="Unassembled WGS sequence"/>
</dbReference>
<keyword evidence="4" id="KW-1185">Reference proteome</keyword>
<name>A0ABU2M6W0_9ACTN</name>
<evidence type="ECO:0000256" key="2">
    <source>
        <dbReference type="SAM" id="Phobius"/>
    </source>
</evidence>
<evidence type="ECO:0000256" key="1">
    <source>
        <dbReference type="SAM" id="MobiDB-lite"/>
    </source>
</evidence>
<feature type="transmembrane region" description="Helical" evidence="2">
    <location>
        <begin position="76"/>
        <end position="97"/>
    </location>
</feature>
<evidence type="ECO:0000313" key="4">
    <source>
        <dbReference type="Proteomes" id="UP001183390"/>
    </source>
</evidence>
<sequence length="284" mass="30279">MTYPPDDPSFPGRPGGPGFPGAPGGVPAPPGFGPPPGAGGFPPPGPPPPPPGGGYPGGPYPPVGPPGPPRRSRRGWAIGAGVLAGVLVAGLLGFVAWDALGGRPYGELPSCRELLPSQVVDTVPDADRPRAEGEFLSAEDSDWYSDTAEEGYLGRISCAVTDRDDSRLLSVDVALYDHEVYLDGFEEVREQMEDTVEDWERGRNDEAVLAWEPNGAGESGMTVLYSFDFDEGERTGSSYFLDVNTQIAIDYPVPESMDDAEAIDFLNGFARQVERRLSRTAERV</sequence>
<proteinExistence type="predicted"/>
<organism evidence="3 4">
    <name type="scientific">Nocardiopsis lambiniae</name>
    <dbReference type="NCBI Taxonomy" id="3075539"/>
    <lineage>
        <taxon>Bacteria</taxon>
        <taxon>Bacillati</taxon>
        <taxon>Actinomycetota</taxon>
        <taxon>Actinomycetes</taxon>
        <taxon>Streptosporangiales</taxon>
        <taxon>Nocardiopsidaceae</taxon>
        <taxon>Nocardiopsis</taxon>
    </lineage>
</organism>
<accession>A0ABU2M6W0</accession>
<feature type="region of interest" description="Disordered" evidence="1">
    <location>
        <begin position="1"/>
        <end position="72"/>
    </location>
</feature>
<keyword evidence="2" id="KW-1133">Transmembrane helix</keyword>
<reference evidence="4" key="1">
    <citation type="submission" date="2023-07" db="EMBL/GenBank/DDBJ databases">
        <title>30 novel species of actinomycetes from the DSMZ collection.</title>
        <authorList>
            <person name="Nouioui I."/>
        </authorList>
    </citation>
    <scope>NUCLEOTIDE SEQUENCE [LARGE SCALE GENOMIC DNA]</scope>
    <source>
        <strain evidence="4">DSM 44743</strain>
    </source>
</reference>
<keyword evidence="2" id="KW-0812">Transmembrane</keyword>
<gene>
    <name evidence="3" type="ORF">RM479_04800</name>
</gene>
<feature type="compositionally biased region" description="Gly residues" evidence="1">
    <location>
        <begin position="13"/>
        <end position="24"/>
    </location>
</feature>
<dbReference type="EMBL" id="JAVREP010000002">
    <property type="protein sequence ID" value="MDT0327726.1"/>
    <property type="molecule type" value="Genomic_DNA"/>
</dbReference>
<feature type="compositionally biased region" description="Pro residues" evidence="1">
    <location>
        <begin position="26"/>
        <end position="69"/>
    </location>
</feature>
<evidence type="ECO:0000313" key="3">
    <source>
        <dbReference type="EMBL" id="MDT0327726.1"/>
    </source>
</evidence>
<comment type="caution">
    <text evidence="3">The sequence shown here is derived from an EMBL/GenBank/DDBJ whole genome shotgun (WGS) entry which is preliminary data.</text>
</comment>
<keyword evidence="2" id="KW-0472">Membrane</keyword>
<dbReference type="RefSeq" id="WP_311510510.1">
    <property type="nucleotide sequence ID" value="NZ_JAVREP010000002.1"/>
</dbReference>